<dbReference type="PANTHER" id="PTHR10037">
    <property type="entry name" value="VOLTAGE-GATED CATION CHANNEL CALCIUM AND SODIUM"/>
    <property type="match status" value="1"/>
</dbReference>
<dbReference type="FunFam" id="1.20.120.350:FF:000019">
    <property type="entry name" value="Sodium channel protein"/>
    <property type="match status" value="1"/>
</dbReference>
<feature type="region of interest" description="Disordered" evidence="16">
    <location>
        <begin position="511"/>
        <end position="532"/>
    </location>
</feature>
<evidence type="ECO:0000313" key="19">
    <source>
        <dbReference type="EMBL" id="AWJ68263.1"/>
    </source>
</evidence>
<evidence type="ECO:0000256" key="15">
    <source>
        <dbReference type="ARBA" id="ARBA00023303"/>
    </source>
</evidence>
<evidence type="ECO:0000256" key="12">
    <source>
        <dbReference type="ARBA" id="ARBA00023157"/>
    </source>
</evidence>
<feature type="domain" description="Ion transport" evidence="18">
    <location>
        <begin position="764"/>
        <end position="988"/>
    </location>
</feature>
<dbReference type="GO" id="GO:0005248">
    <property type="term" value="F:voltage-gated sodium channel activity"/>
    <property type="evidence" value="ECO:0007669"/>
    <property type="project" value="TreeGrafter"/>
</dbReference>
<dbReference type="InterPro" id="IPR005821">
    <property type="entry name" value="Ion_trans_dom"/>
</dbReference>
<comment type="subcellular location">
    <subcellularLocation>
        <location evidence="1">Cell membrane</location>
        <topology evidence="1">Multi-pass membrane protein</topology>
    </subcellularLocation>
</comment>
<dbReference type="Gene3D" id="1.10.287.70">
    <property type="match status" value="3"/>
</dbReference>
<feature type="transmembrane region" description="Helical" evidence="17">
    <location>
        <begin position="268"/>
        <end position="292"/>
    </location>
</feature>
<feature type="region of interest" description="Disordered" evidence="16">
    <location>
        <begin position="40"/>
        <end position="82"/>
    </location>
</feature>
<evidence type="ECO:0000256" key="1">
    <source>
        <dbReference type="ARBA" id="ARBA00004651"/>
    </source>
</evidence>
<keyword evidence="6" id="KW-0677">Repeat</keyword>
<evidence type="ECO:0000256" key="14">
    <source>
        <dbReference type="ARBA" id="ARBA00023201"/>
    </source>
</evidence>
<evidence type="ECO:0000256" key="11">
    <source>
        <dbReference type="ARBA" id="ARBA00023136"/>
    </source>
</evidence>
<feature type="transmembrane region" description="Helical" evidence="17">
    <location>
        <begin position="800"/>
        <end position="820"/>
    </location>
</feature>
<evidence type="ECO:0000256" key="10">
    <source>
        <dbReference type="ARBA" id="ARBA00023065"/>
    </source>
</evidence>
<feature type="compositionally biased region" description="Basic and acidic residues" evidence="16">
    <location>
        <begin position="40"/>
        <end position="60"/>
    </location>
</feature>
<feature type="transmembrane region" description="Helical" evidence="17">
    <location>
        <begin position="397"/>
        <end position="423"/>
    </location>
</feature>
<feature type="transmembrane region" description="Helical" evidence="17">
    <location>
        <begin position="1222"/>
        <end position="1241"/>
    </location>
</feature>
<evidence type="ECO:0000256" key="5">
    <source>
        <dbReference type="ARBA" id="ARBA00022692"/>
    </source>
</evidence>
<keyword evidence="14" id="KW-0739">Sodium transport</keyword>
<feature type="transmembrane region" description="Helical" evidence="17">
    <location>
        <begin position="1353"/>
        <end position="1375"/>
    </location>
</feature>
<dbReference type="FunFam" id="1.10.287.70:FF:000046">
    <property type="entry name" value="Sodium channel protein"/>
    <property type="match status" value="1"/>
</dbReference>
<dbReference type="Pfam" id="PF00520">
    <property type="entry name" value="Ion_trans"/>
    <property type="match status" value="3"/>
</dbReference>
<proteinExistence type="evidence at transcript level"/>
<feature type="transmembrane region" description="Helical" evidence="17">
    <location>
        <begin position="149"/>
        <end position="167"/>
    </location>
</feature>
<feature type="transmembrane region" description="Helical" evidence="17">
    <location>
        <begin position="209"/>
        <end position="230"/>
    </location>
</feature>
<feature type="transmembrane region" description="Helical" evidence="17">
    <location>
        <begin position="179"/>
        <end position="197"/>
    </location>
</feature>
<feature type="domain" description="Ion transport" evidence="18">
    <location>
        <begin position="1221"/>
        <end position="1495"/>
    </location>
</feature>
<dbReference type="Gene3D" id="1.20.120.350">
    <property type="entry name" value="Voltage-gated potassium channels. Chain C"/>
    <property type="match status" value="3"/>
</dbReference>
<feature type="transmembrane region" description="Helical" evidence="17">
    <location>
        <begin position="1422"/>
        <end position="1443"/>
    </location>
</feature>
<dbReference type="EMBL" id="MG973410">
    <property type="protein sequence ID" value="AWJ68263.1"/>
    <property type="molecule type" value="mRNA"/>
</dbReference>
<keyword evidence="8 17" id="KW-1133">Transmembrane helix</keyword>
<feature type="transmembrane region" description="Helical" evidence="17">
    <location>
        <begin position="873"/>
        <end position="902"/>
    </location>
</feature>
<evidence type="ECO:0000256" key="2">
    <source>
        <dbReference type="ARBA" id="ARBA00022448"/>
    </source>
</evidence>
<dbReference type="GO" id="GO:0001518">
    <property type="term" value="C:voltage-gated sodium channel complex"/>
    <property type="evidence" value="ECO:0007669"/>
    <property type="project" value="TreeGrafter"/>
</dbReference>
<keyword evidence="7" id="KW-0851">Voltage-gated channel</keyword>
<evidence type="ECO:0000256" key="4">
    <source>
        <dbReference type="ARBA" id="ARBA00022475"/>
    </source>
</evidence>
<evidence type="ECO:0000256" key="16">
    <source>
        <dbReference type="SAM" id="MobiDB-lite"/>
    </source>
</evidence>
<evidence type="ECO:0000256" key="7">
    <source>
        <dbReference type="ARBA" id="ARBA00022882"/>
    </source>
</evidence>
<feature type="transmembrane region" description="Helical" evidence="17">
    <location>
        <begin position="832"/>
        <end position="853"/>
    </location>
</feature>
<feature type="domain" description="Ion transport" evidence="18">
    <location>
        <begin position="147"/>
        <end position="429"/>
    </location>
</feature>
<feature type="transmembrane region" description="Helical" evidence="17">
    <location>
        <begin position="758"/>
        <end position="779"/>
    </location>
</feature>
<keyword evidence="9" id="KW-0915">Sodium</keyword>
<keyword evidence="13" id="KW-0325">Glycoprotein</keyword>
<dbReference type="PANTHER" id="PTHR10037:SF288">
    <property type="entry name" value="SODIUM CHANNEL PROTEIN PARA"/>
    <property type="match status" value="1"/>
</dbReference>
<keyword evidence="3" id="KW-0894">Sodium channel</keyword>
<evidence type="ECO:0000256" key="17">
    <source>
        <dbReference type="SAM" id="Phobius"/>
    </source>
</evidence>
<dbReference type="FunFam" id="1.20.120.350:FF:000075">
    <property type="entry name" value="Sodium channel protein"/>
    <property type="match status" value="1"/>
</dbReference>
<keyword evidence="15 19" id="KW-0407">Ion channel</keyword>
<dbReference type="FunFam" id="1.20.120.350:FF:000003">
    <property type="entry name" value="Voltage-dependent sodium channel"/>
    <property type="match status" value="1"/>
</dbReference>
<evidence type="ECO:0000259" key="18">
    <source>
        <dbReference type="Pfam" id="PF00520"/>
    </source>
</evidence>
<feature type="transmembrane region" description="Helical" evidence="17">
    <location>
        <begin position="1463"/>
        <end position="1486"/>
    </location>
</feature>
<evidence type="ECO:0000256" key="8">
    <source>
        <dbReference type="ARBA" id="ARBA00022989"/>
    </source>
</evidence>
<evidence type="ECO:0000256" key="9">
    <source>
        <dbReference type="ARBA" id="ARBA00023053"/>
    </source>
</evidence>
<dbReference type="InterPro" id="IPR027359">
    <property type="entry name" value="Volt_channel_dom_sf"/>
</dbReference>
<dbReference type="GO" id="GO:0019228">
    <property type="term" value="P:neuronal action potential"/>
    <property type="evidence" value="ECO:0007669"/>
    <property type="project" value="TreeGrafter"/>
</dbReference>
<protein>
    <submittedName>
        <fullName evidence="19">Putative voltage-dependent sodium channel 1</fullName>
    </submittedName>
</protein>
<dbReference type="GO" id="GO:0086010">
    <property type="term" value="P:membrane depolarization during action potential"/>
    <property type="evidence" value="ECO:0007669"/>
    <property type="project" value="TreeGrafter"/>
</dbReference>
<reference evidence="19" key="1">
    <citation type="submission" date="2018-02" db="EMBL/GenBank/DDBJ databases">
        <title>Hirudo verbana central nervous system transcriptome analysis of ion channel and receptor content.</title>
        <authorList>
            <person name="Northcutt A.J."/>
            <person name="Schulz D.J."/>
            <person name="Mesce K.A."/>
        </authorList>
    </citation>
    <scope>NUCLEOTIDE SEQUENCE</scope>
</reference>
<feature type="transmembrane region" description="Helical" evidence="17">
    <location>
        <begin position="958"/>
        <end position="983"/>
    </location>
</feature>
<dbReference type="SUPFAM" id="SSF81324">
    <property type="entry name" value="Voltage-gated potassium channels"/>
    <property type="match status" value="3"/>
</dbReference>
<evidence type="ECO:0000256" key="6">
    <source>
        <dbReference type="ARBA" id="ARBA00022737"/>
    </source>
</evidence>
<feature type="transmembrane region" description="Helical" evidence="17">
    <location>
        <begin position="242"/>
        <end position="262"/>
    </location>
</feature>
<keyword evidence="10" id="KW-0406">Ion transport</keyword>
<feature type="transmembrane region" description="Helical" evidence="17">
    <location>
        <begin position="929"/>
        <end position="946"/>
    </location>
</feature>
<keyword evidence="12" id="KW-1015">Disulfide bond</keyword>
<sequence length="1498" mass="172038">MEHDKEENEEEKPQKLAFSPASHFQKLTADSISRITRLIEEEKALKQQEEEGEGKKKQTDKDEDEDNTPKPDPALEAGKSLPNKFRNFPKNLYGIPVEDFDPFYNNKYTFVVVGKDQTIFRFSAMKAFFFMNPLHPLRRICLRILTHPFFSLFVMVVILVNCVFMALNKEIPAVEMTFLVIYSIEGLIKMLARGFIMEGFTYLRDPWNWLDFFVVVSAYVTSSFKSLGNASALRTFRVLRTLKTVAVVPGLKTIVGALMEAVKRLRDVMILSLFVLSIFALIGLQLYSGALLKKCIKMPNMTNIQEIFEKDQVFKKEWLNNQSHWLMTADGSTPLLCGGGICPDGYSCYHAGENPDKGFTNFDNFGWAMLCAFRLMTQDLWENLHQQVIRATGRGSVFFFVIVIFFGSFYLVNVILAIVAMAYDDCRKQDILDAEEAEAEQAQWDNVQREDEERLALETLIEAESDQEAGGIREVKSPFQNFISKDAFSENNYGADKISIKSESVVDSTSRTSDWKDKKKSMSLPETPTTSSVVMPSMLNAHMRSSQFSWLKTDPKSTPLQGQTFLLHPCLYNLDLPFADDSTAVTPSSDFLLSQLECHFMTSESGIDNSFNRYNSFLRRRCSPTTKSSSKKISEPTHFHYRKAKSAMNNQVEQMLTDIDRKLSQSDNNSVVPWTKQKHDYFAGNPFVLHSPSASLDMKDVLILKNLLKSASGKKKKGFFTLEKGETKKDFLKRKLFQILFDWECHPTWYRFAHIVELFIMDAFVDLFITICIVINTIFMAVEHADMNFTLETTLRIGNYVFTGIFGVEALLKVMALGLYKYLQDKWSCFDFIIVILSLVELGLSNVKGLSILRSFRLLRVFKLAKSWPTLNLLIGIIGRTLGALGNLCFVLAIIVFIFAVVGMQLFGPNYNNGIFENEEEMRWHFRDFFHSFMIVFRILCGEWIENMWNCIYCTGKICIVFFLLTMIIGNLVVLNLFLALLLSSFGAESLKHSQEDEATNKLQEAIDRINRFVTYIKSHSMYFINVTLRKKTLLNKPDTVISHYELKQSNQSLDVQKGHLIVTISPAHSDYHPDFVEMDGLGQPKLFCEGHGVDDNERSINSWDDDLLASTQSLDRDYKLPYPEYSTHCNHKPNPSHRHHMDHSGSFLSLDHYYSPDEACSFKSDQYKAKIGAEVNVVYVKYPDECCPNKCSPLWRAIHKTYLGRIWWKCRCYSYALVEHSYFETFIIIMILASSLALAVEDRNMEKKSYETFRHILKILDKVFTVIFVFEMALKMTAYGFKRYFTDAWCWLDFIIVDISLVSWGAEGAGKANMGAFRALRTLRALRPLRAVSRWEGMKVVVNALIQAIPSILNVLLVCLVFWLIFSIMGVNLFMGRFGRCLDSDGVVVNDSSLNRTFCDDPSIGHNMTWFNPKITFDNVLIGYLALFQVATFKGWMDIMYAAIDSREAGQQPRFEERYLMYLYFVLFIVFGSFFTMNLFIGVIIEQFNMQKKKMSL</sequence>
<feature type="region of interest" description="Disordered" evidence="16">
    <location>
        <begin position="1"/>
        <end position="23"/>
    </location>
</feature>
<dbReference type="InterPro" id="IPR043203">
    <property type="entry name" value="VGCC_Ca_Na"/>
</dbReference>
<organism evidence="19">
    <name type="scientific">Hirudo verbana</name>
    <dbReference type="NCBI Taxonomy" id="311461"/>
    <lineage>
        <taxon>Eukaryota</taxon>
        <taxon>Metazoa</taxon>
        <taxon>Spiralia</taxon>
        <taxon>Lophotrochozoa</taxon>
        <taxon>Annelida</taxon>
        <taxon>Clitellata</taxon>
        <taxon>Hirudinea</taxon>
        <taxon>Hirudinida</taxon>
        <taxon>Hirudiniformes</taxon>
        <taxon>Hirudinidae</taxon>
        <taxon>Hirudo</taxon>
    </lineage>
</organism>
<evidence type="ECO:0000256" key="3">
    <source>
        <dbReference type="ARBA" id="ARBA00022461"/>
    </source>
</evidence>
<keyword evidence="5 17" id="KW-0812">Transmembrane</keyword>
<evidence type="ECO:0000256" key="13">
    <source>
        <dbReference type="ARBA" id="ARBA00023180"/>
    </source>
</evidence>
<keyword evidence="11 17" id="KW-0472">Membrane</keyword>
<keyword evidence="2" id="KW-0813">Transport</keyword>
<name>A0A2S1WM79_9ANNE</name>
<accession>A0A2S1WM79</accession>
<keyword evidence="4" id="KW-1003">Cell membrane</keyword>
<feature type="compositionally biased region" description="Basic and acidic residues" evidence="16">
    <location>
        <begin position="1"/>
        <end position="14"/>
    </location>
</feature>